<dbReference type="GO" id="GO:0016787">
    <property type="term" value="F:hydrolase activity"/>
    <property type="evidence" value="ECO:0007669"/>
    <property type="project" value="UniProtKB-KW"/>
</dbReference>
<accession>A0A316VUB4</accession>
<protein>
    <submittedName>
        <fullName evidence="2">HAD-like protein</fullName>
    </submittedName>
</protein>
<evidence type="ECO:0000256" key="1">
    <source>
        <dbReference type="ARBA" id="ARBA00022801"/>
    </source>
</evidence>
<dbReference type="InterPro" id="IPR051540">
    <property type="entry name" value="S-2-haloacid_dehalogenase"/>
</dbReference>
<organism evidence="2 3">
    <name type="scientific">Ceraceosorus guamensis</name>
    <dbReference type="NCBI Taxonomy" id="1522189"/>
    <lineage>
        <taxon>Eukaryota</taxon>
        <taxon>Fungi</taxon>
        <taxon>Dikarya</taxon>
        <taxon>Basidiomycota</taxon>
        <taxon>Ustilaginomycotina</taxon>
        <taxon>Exobasidiomycetes</taxon>
        <taxon>Ceraceosorales</taxon>
        <taxon>Ceraceosoraceae</taxon>
        <taxon>Ceraceosorus</taxon>
    </lineage>
</organism>
<evidence type="ECO:0000313" key="3">
    <source>
        <dbReference type="Proteomes" id="UP000245783"/>
    </source>
</evidence>
<dbReference type="InterPro" id="IPR036412">
    <property type="entry name" value="HAD-like_sf"/>
</dbReference>
<keyword evidence="3" id="KW-1185">Reference proteome</keyword>
<dbReference type="PANTHER" id="PTHR43316">
    <property type="entry name" value="HYDROLASE, HALOACID DELAHOGENASE-RELATED"/>
    <property type="match status" value="1"/>
</dbReference>
<dbReference type="Proteomes" id="UP000245783">
    <property type="component" value="Unassembled WGS sequence"/>
</dbReference>
<keyword evidence="1" id="KW-0378">Hydrolase</keyword>
<dbReference type="AlphaFoldDB" id="A0A316VUB4"/>
<gene>
    <name evidence="2" type="ORF">IE81DRAFT_325035</name>
</gene>
<dbReference type="EMBL" id="KZ819401">
    <property type="protein sequence ID" value="PWN41030.1"/>
    <property type="molecule type" value="Genomic_DNA"/>
</dbReference>
<dbReference type="InParanoid" id="A0A316VUB4"/>
<sequence>MPQAVIVHDVLGTLFSLDEPISALRQAFSDQLSSQPDIVPELIIMDWYHAAQRDFLNLSINNAYMPFSEVFKSTLPRILLQAGLKPTDASVPKAAATSDVANALRRGGALQGPGPNGDVKGFDDEVSQIMSSLRRLTPRPGMLEAWKRYEAAHAEVWGATNGGLALASKLFEGALGQGCIQKQQQDRGTALFSCDEIEVAKPDARVYEAVRQRATQGRQPQTIDLWFVATHTWDLFAAKKAGFKTAWVWNEEFHASSAIYGEPDIIASNLDDAAKQILERALRT</sequence>
<dbReference type="STRING" id="1522189.A0A316VUB4"/>
<name>A0A316VUB4_9BASI</name>
<proteinExistence type="predicted"/>
<dbReference type="Gene3D" id="3.40.50.1000">
    <property type="entry name" value="HAD superfamily/HAD-like"/>
    <property type="match status" value="1"/>
</dbReference>
<dbReference type="PANTHER" id="PTHR43316:SF4">
    <property type="entry name" value="ACID DEHALOGENASE, PUTATIVE (AFU_ORTHOLOGUE AFUA_8G05870)-RELATED"/>
    <property type="match status" value="1"/>
</dbReference>
<dbReference type="OrthoDB" id="2363873at2759"/>
<dbReference type="RefSeq" id="XP_025368190.1">
    <property type="nucleotide sequence ID" value="XM_025514394.1"/>
</dbReference>
<dbReference type="SUPFAM" id="SSF56784">
    <property type="entry name" value="HAD-like"/>
    <property type="match status" value="1"/>
</dbReference>
<dbReference type="InterPro" id="IPR023214">
    <property type="entry name" value="HAD_sf"/>
</dbReference>
<reference evidence="2 3" key="1">
    <citation type="journal article" date="2018" name="Mol. Biol. Evol.">
        <title>Broad Genomic Sampling Reveals a Smut Pathogenic Ancestry of the Fungal Clade Ustilaginomycotina.</title>
        <authorList>
            <person name="Kijpornyongpan T."/>
            <person name="Mondo S.J."/>
            <person name="Barry K."/>
            <person name="Sandor L."/>
            <person name="Lee J."/>
            <person name="Lipzen A."/>
            <person name="Pangilinan J."/>
            <person name="LaButti K."/>
            <person name="Hainaut M."/>
            <person name="Henrissat B."/>
            <person name="Grigoriev I.V."/>
            <person name="Spatafora J.W."/>
            <person name="Aime M.C."/>
        </authorList>
    </citation>
    <scope>NUCLEOTIDE SEQUENCE [LARGE SCALE GENOMIC DNA]</scope>
    <source>
        <strain evidence="2 3">MCA 4658</strain>
    </source>
</reference>
<dbReference type="GeneID" id="37036264"/>
<evidence type="ECO:0000313" key="2">
    <source>
        <dbReference type="EMBL" id="PWN41030.1"/>
    </source>
</evidence>